<dbReference type="Pfam" id="PF01548">
    <property type="entry name" value="DEDD_Tnp_IS110"/>
    <property type="match status" value="1"/>
</dbReference>
<dbReference type="Proteomes" id="UP000601223">
    <property type="component" value="Unassembled WGS sequence"/>
</dbReference>
<feature type="domain" description="Transposase IS116/IS110/IS902 C-terminal" evidence="3">
    <location>
        <begin position="245"/>
        <end position="329"/>
    </location>
</feature>
<organism evidence="4 5">
    <name type="scientific">Catellatospora bangladeshensis</name>
    <dbReference type="NCBI Taxonomy" id="310355"/>
    <lineage>
        <taxon>Bacteria</taxon>
        <taxon>Bacillati</taxon>
        <taxon>Actinomycetota</taxon>
        <taxon>Actinomycetes</taxon>
        <taxon>Micromonosporales</taxon>
        <taxon>Micromonosporaceae</taxon>
        <taxon>Catellatospora</taxon>
    </lineage>
</organism>
<comment type="caution">
    <text evidence="4">The sequence shown here is derived from an EMBL/GenBank/DDBJ whole genome shotgun (WGS) entry which is preliminary data.</text>
</comment>
<dbReference type="InterPro" id="IPR002525">
    <property type="entry name" value="Transp_IS110-like_N"/>
</dbReference>
<dbReference type="PANTHER" id="PTHR33055">
    <property type="entry name" value="TRANSPOSASE FOR INSERTION SEQUENCE ELEMENT IS1111A"/>
    <property type="match status" value="1"/>
</dbReference>
<dbReference type="EMBL" id="BONF01000031">
    <property type="protein sequence ID" value="GIF83744.1"/>
    <property type="molecule type" value="Genomic_DNA"/>
</dbReference>
<dbReference type="GO" id="GO:0003677">
    <property type="term" value="F:DNA binding"/>
    <property type="evidence" value="ECO:0007669"/>
    <property type="project" value="InterPro"/>
</dbReference>
<keyword evidence="5" id="KW-1185">Reference proteome</keyword>
<evidence type="ECO:0000259" key="3">
    <source>
        <dbReference type="Pfam" id="PF02371"/>
    </source>
</evidence>
<dbReference type="Pfam" id="PF02371">
    <property type="entry name" value="Transposase_20"/>
    <property type="match status" value="1"/>
</dbReference>
<protein>
    <submittedName>
        <fullName evidence="4">IS110 family transposase</fullName>
    </submittedName>
</protein>
<dbReference type="AlphaFoldDB" id="A0A8J3JJK2"/>
<feature type="region of interest" description="Disordered" evidence="1">
    <location>
        <begin position="1"/>
        <end position="30"/>
    </location>
</feature>
<evidence type="ECO:0000259" key="2">
    <source>
        <dbReference type="Pfam" id="PF01548"/>
    </source>
</evidence>
<feature type="domain" description="Transposase IS110-like N-terminal" evidence="2">
    <location>
        <begin position="26"/>
        <end position="171"/>
    </location>
</feature>
<dbReference type="GO" id="GO:0004803">
    <property type="term" value="F:transposase activity"/>
    <property type="evidence" value="ECO:0007669"/>
    <property type="project" value="InterPro"/>
</dbReference>
<accession>A0A8J3JJK2</accession>
<sequence length="367" mass="39131">MPTLFGASERDDESSMAAKKRPVTGGIDTHGKTHHAAVVDQTGRVLGDQQFPATPAGYRALLAWLRSFGRVAKVGVEGTGTYGAGLARYLTGERVDLVEVDRPDRRTRRSKGKSDPIDAIAAARAALSGQAAGTPKTRTGPVEAIRALRVARRGAVKARTAALNQLHGLITSAPETVRTGLAGLPRSAMVTACVDLTVDETVMTDPVHATRAALHAIATRIQALDAEIALADRRLRPAVAKTAPRLSALFGVGPEVAGQLLATAGDNPDRLRSEAALAHLCGAAPIPASSGRTDRHRLNRGGDRAANNALYTIALTRMRYDPRTRNYVQRRTKQGLAKIEIMRCLKRYIVREVHAALMADFAALNTA</sequence>
<evidence type="ECO:0000313" key="4">
    <source>
        <dbReference type="EMBL" id="GIF83744.1"/>
    </source>
</evidence>
<proteinExistence type="predicted"/>
<dbReference type="NCBIfam" id="NF033542">
    <property type="entry name" value="transpos_IS110"/>
    <property type="match status" value="1"/>
</dbReference>
<name>A0A8J3JJK2_9ACTN</name>
<evidence type="ECO:0000313" key="5">
    <source>
        <dbReference type="Proteomes" id="UP000601223"/>
    </source>
</evidence>
<dbReference type="InterPro" id="IPR047650">
    <property type="entry name" value="Transpos_IS110"/>
</dbReference>
<dbReference type="GO" id="GO:0006313">
    <property type="term" value="P:DNA transposition"/>
    <property type="evidence" value="ECO:0007669"/>
    <property type="project" value="InterPro"/>
</dbReference>
<gene>
    <name evidence="4" type="ORF">Cba03nite_50930</name>
</gene>
<dbReference type="InterPro" id="IPR003346">
    <property type="entry name" value="Transposase_20"/>
</dbReference>
<evidence type="ECO:0000256" key="1">
    <source>
        <dbReference type="SAM" id="MobiDB-lite"/>
    </source>
</evidence>
<dbReference type="PANTHER" id="PTHR33055:SF16">
    <property type="entry name" value="TRANSPOSASE FOR INSERTION SEQUENCE ELEMENT IS1547"/>
    <property type="match status" value="1"/>
</dbReference>
<reference evidence="4 5" key="1">
    <citation type="submission" date="2021-01" db="EMBL/GenBank/DDBJ databases">
        <title>Whole genome shotgun sequence of Catellatospora bangladeshensis NBRC 107357.</title>
        <authorList>
            <person name="Komaki H."/>
            <person name="Tamura T."/>
        </authorList>
    </citation>
    <scope>NUCLEOTIDE SEQUENCE [LARGE SCALE GENOMIC DNA]</scope>
    <source>
        <strain evidence="4 5">NBRC 107357</strain>
    </source>
</reference>